<dbReference type="AlphaFoldDB" id="A0A7Y0F3E9"/>
<evidence type="ECO:0000313" key="2">
    <source>
        <dbReference type="Proteomes" id="UP000588277"/>
    </source>
</evidence>
<keyword evidence="2" id="KW-1185">Reference proteome</keyword>
<dbReference type="Proteomes" id="UP000588277">
    <property type="component" value="Unassembled WGS sequence"/>
</dbReference>
<dbReference type="RefSeq" id="WP_169276393.1">
    <property type="nucleotide sequence ID" value="NZ_JAAIIH010000023.1"/>
</dbReference>
<proteinExistence type="predicted"/>
<protein>
    <submittedName>
        <fullName evidence="1">Uncharacterized protein</fullName>
    </submittedName>
</protein>
<evidence type="ECO:0000313" key="1">
    <source>
        <dbReference type="EMBL" id="NMN01321.1"/>
    </source>
</evidence>
<reference evidence="1 2" key="1">
    <citation type="submission" date="2020-02" db="EMBL/GenBank/DDBJ databases">
        <title>Characterization of phylogenetic diversity of novel bifidobacterial species isolated in Czech ZOOs.</title>
        <authorList>
            <person name="Lugli G.A."/>
            <person name="Vera N.B."/>
            <person name="Ventura M."/>
        </authorList>
    </citation>
    <scope>NUCLEOTIDE SEQUENCE [LARGE SCALE GENOMIC DNA]</scope>
    <source>
        <strain evidence="1 2">DSM 109958</strain>
    </source>
</reference>
<accession>A0A7Y0F3E9</accession>
<name>A0A7Y0F3E9_9BIFI</name>
<sequence>MNAPTLAISPFPKLFMRHTPGFRFDVQRDGGSDGRVMTVFDSEMPAFNLGFALDVFGDGEVSNSVSPESCELAYDMTPDELADLASKTDALQTWLDDCATVTQWVTDNARQLAAMMAGH</sequence>
<gene>
    <name evidence="1" type="ORF">G1C96_1910</name>
</gene>
<dbReference type="EMBL" id="JAAIIH010000023">
    <property type="protein sequence ID" value="NMN01321.1"/>
    <property type="molecule type" value="Genomic_DNA"/>
</dbReference>
<organism evidence="1 2">
    <name type="scientific">Bifidobacterium moraviense</name>
    <dbReference type="NCBI Taxonomy" id="2675323"/>
    <lineage>
        <taxon>Bacteria</taxon>
        <taxon>Bacillati</taxon>
        <taxon>Actinomycetota</taxon>
        <taxon>Actinomycetes</taxon>
        <taxon>Bifidobacteriales</taxon>
        <taxon>Bifidobacteriaceae</taxon>
        <taxon>Bifidobacterium</taxon>
    </lineage>
</organism>
<comment type="caution">
    <text evidence="1">The sequence shown here is derived from an EMBL/GenBank/DDBJ whole genome shotgun (WGS) entry which is preliminary data.</text>
</comment>